<evidence type="ECO:0000256" key="1">
    <source>
        <dbReference type="SAM" id="Phobius"/>
    </source>
</evidence>
<dbReference type="AlphaFoldDB" id="A0A7J7JAL0"/>
<reference evidence="2" key="1">
    <citation type="submission" date="2020-06" db="EMBL/GenBank/DDBJ databases">
        <title>Draft genome of Bugula neritina, a colonial animal packing powerful symbionts and potential medicines.</title>
        <authorList>
            <person name="Rayko M."/>
        </authorList>
    </citation>
    <scope>NUCLEOTIDE SEQUENCE [LARGE SCALE GENOMIC DNA]</scope>
    <source>
        <strain evidence="2">Kwan_BN1</strain>
    </source>
</reference>
<keyword evidence="1" id="KW-1133">Transmembrane helix</keyword>
<comment type="caution">
    <text evidence="2">The sequence shown here is derived from an EMBL/GenBank/DDBJ whole genome shotgun (WGS) entry which is preliminary data.</text>
</comment>
<keyword evidence="1" id="KW-0472">Membrane</keyword>
<keyword evidence="1" id="KW-0812">Transmembrane</keyword>
<keyword evidence="3" id="KW-1185">Reference proteome</keyword>
<organism evidence="2 3">
    <name type="scientific">Bugula neritina</name>
    <name type="common">Brown bryozoan</name>
    <name type="synonym">Sertularia neritina</name>
    <dbReference type="NCBI Taxonomy" id="10212"/>
    <lineage>
        <taxon>Eukaryota</taxon>
        <taxon>Metazoa</taxon>
        <taxon>Spiralia</taxon>
        <taxon>Lophotrochozoa</taxon>
        <taxon>Bryozoa</taxon>
        <taxon>Gymnolaemata</taxon>
        <taxon>Cheilostomatida</taxon>
        <taxon>Flustrina</taxon>
        <taxon>Buguloidea</taxon>
        <taxon>Bugulidae</taxon>
        <taxon>Bugula</taxon>
    </lineage>
</organism>
<protein>
    <submittedName>
        <fullName evidence="2">Uncharacterized protein</fullName>
    </submittedName>
</protein>
<proteinExistence type="predicted"/>
<gene>
    <name evidence="2" type="ORF">EB796_018407</name>
</gene>
<dbReference type="EMBL" id="VXIV02002736">
    <property type="protein sequence ID" value="KAF6023280.1"/>
    <property type="molecule type" value="Genomic_DNA"/>
</dbReference>
<name>A0A7J7JAL0_BUGNE</name>
<evidence type="ECO:0000313" key="2">
    <source>
        <dbReference type="EMBL" id="KAF6023280.1"/>
    </source>
</evidence>
<dbReference type="Proteomes" id="UP000593567">
    <property type="component" value="Unassembled WGS sequence"/>
</dbReference>
<evidence type="ECO:0000313" key="3">
    <source>
        <dbReference type="Proteomes" id="UP000593567"/>
    </source>
</evidence>
<feature type="transmembrane region" description="Helical" evidence="1">
    <location>
        <begin position="20"/>
        <end position="45"/>
    </location>
</feature>
<sequence>MCLFYTSSNLWLPTMFLLTPIILFVTTVLIAYILTSIIYAEYLLLVQNSQKLNQHEDSRCNCNCQSSHKCIGFSANRWRL</sequence>
<accession>A0A7J7JAL0</accession>